<proteinExistence type="predicted"/>
<dbReference type="Proteomes" id="UP000260812">
    <property type="component" value="Unassembled WGS sequence"/>
</dbReference>
<dbReference type="RefSeq" id="WP_117544928.1">
    <property type="nucleotide sequence ID" value="NZ_JBKUNB010000005.1"/>
</dbReference>
<gene>
    <name evidence="2" type="ORF">DXC51_16280</name>
</gene>
<reference evidence="2" key="1">
    <citation type="submission" date="2018-08" db="EMBL/GenBank/DDBJ databases">
        <title>A genome reference for cultivated species of the human gut microbiota.</title>
        <authorList>
            <person name="Zou Y."/>
            <person name="Xue W."/>
            <person name="Luo G."/>
        </authorList>
    </citation>
    <scope>NUCLEOTIDE SEQUENCE [LARGE SCALE GENOMIC DNA]</scope>
    <source>
        <strain evidence="2">TF05-5AC</strain>
    </source>
</reference>
<organism evidence="2 3">
    <name type="scientific">Eisenbergiella massiliensis</name>
    <dbReference type="NCBI Taxonomy" id="1720294"/>
    <lineage>
        <taxon>Bacteria</taxon>
        <taxon>Bacillati</taxon>
        <taxon>Bacillota</taxon>
        <taxon>Clostridia</taxon>
        <taxon>Lachnospirales</taxon>
        <taxon>Lachnospiraceae</taxon>
        <taxon>Eisenbergiella</taxon>
    </lineage>
</organism>
<evidence type="ECO:0000256" key="1">
    <source>
        <dbReference type="SAM" id="MobiDB-lite"/>
    </source>
</evidence>
<keyword evidence="3" id="KW-1185">Reference proteome</keyword>
<protein>
    <submittedName>
        <fullName evidence="2">Uncharacterized protein</fullName>
    </submittedName>
</protein>
<dbReference type="EMBL" id="QVLV01000011">
    <property type="protein sequence ID" value="RGE58463.1"/>
    <property type="molecule type" value="Genomic_DNA"/>
</dbReference>
<name>A0A3E3I1N8_9FIRM</name>
<evidence type="ECO:0000313" key="2">
    <source>
        <dbReference type="EMBL" id="RGE58463.1"/>
    </source>
</evidence>
<dbReference type="AlphaFoldDB" id="A0A3E3I1N8"/>
<accession>A0A3E3I1N8</accession>
<comment type="caution">
    <text evidence="2">The sequence shown here is derived from an EMBL/GenBank/DDBJ whole genome shotgun (WGS) entry which is preliminary data.</text>
</comment>
<sequence>MEKNTPITVPALTSLATAFLLSVTLLGGCGLPADNAADPVIDAGTASGAQSQDGSHAVSETQNGAQTDNAGQSFGGKALSQEDSSLLAALQEASEEEVLLFDCADYDNDGVREAFAFTGTRQDGYLKGHIWFAGAGGTQQLTPRRQTPDGQTVGDQPEYFQDRSAVLETADGLCYWYVETDGASSTLSFLWGIQDGSPYETVLSGKGMNLTKDGNDNFFLTQSSFDGGTDGTGHSYKPCYFYYAGGAFHEYGSCPLTQEEFLALEGAADCIAPFQAENYWIREIWLRGNGLIQVNMTDNSLNKTVACAMEDGSLAVISENDGLSGTLIGEIVSADWFGGQNALQSLWDQKNNGQDGLFAALQPNENAWYDLNGDGLPEMICFKTDYDEESYRSEGISIEIDGREVWSLKQGAAGYYVWVTDLDAADGKKELVLKGQEENDCIFMLKLLSYENDALKELGDLAETSVLNGTGNLYRISSWDEGYGNYIKIPGDGTLSVWADTPVFVNGLGCYYVKLSFRCSDNGFTQLQQDEYEMKVPWMYGEPFVYTAQAALPFFDSPEDQPSGVPSFILDPGDQMYCLALAPCTEELIFVKMERTDGSEKGWMLFSETQLFTELPGWG</sequence>
<feature type="compositionally biased region" description="Polar residues" evidence="1">
    <location>
        <begin position="47"/>
        <end position="72"/>
    </location>
</feature>
<dbReference type="PROSITE" id="PS51257">
    <property type="entry name" value="PROKAR_LIPOPROTEIN"/>
    <property type="match status" value="1"/>
</dbReference>
<dbReference type="GeneID" id="97988384"/>
<evidence type="ECO:0000313" key="3">
    <source>
        <dbReference type="Proteomes" id="UP000260812"/>
    </source>
</evidence>
<feature type="region of interest" description="Disordered" evidence="1">
    <location>
        <begin position="42"/>
        <end position="77"/>
    </location>
</feature>